<keyword evidence="2" id="KW-1185">Reference proteome</keyword>
<name>A0A6L7GLB7_9ACTN</name>
<dbReference type="PRINTS" id="PR00723">
    <property type="entry name" value="SUBTILISIN"/>
</dbReference>
<evidence type="ECO:0000313" key="1">
    <source>
        <dbReference type="EMBL" id="MXP20362.1"/>
    </source>
</evidence>
<dbReference type="AlphaFoldDB" id="A0A6L7GLB7"/>
<dbReference type="InterPro" id="IPR036852">
    <property type="entry name" value="Peptidase_S8/S53_dom_sf"/>
</dbReference>
<dbReference type="GO" id="GO:0004252">
    <property type="term" value="F:serine-type endopeptidase activity"/>
    <property type="evidence" value="ECO:0007669"/>
    <property type="project" value="InterPro"/>
</dbReference>
<dbReference type="RefSeq" id="WP_160900514.1">
    <property type="nucleotide sequence ID" value="NZ_CP102850.1"/>
</dbReference>
<dbReference type="SUPFAM" id="SSF52743">
    <property type="entry name" value="Subtilisin-like"/>
    <property type="match status" value="1"/>
</dbReference>
<dbReference type="Gene3D" id="3.40.50.200">
    <property type="entry name" value="Peptidase S8/S53 domain"/>
    <property type="match status" value="1"/>
</dbReference>
<dbReference type="InterPro" id="IPR015500">
    <property type="entry name" value="Peptidase_S8_subtilisin-rel"/>
</dbReference>
<evidence type="ECO:0008006" key="3">
    <source>
        <dbReference type="Google" id="ProtNLM"/>
    </source>
</evidence>
<sequence length="470" mass="50092">MTSDQVGTFCTSDDAVSTFLGRIFDPATEAVTIERSSRLWDAVESAHSAGRRGAGRIVGIVDTDFDLSIRRLASRIAPSVAAPPTRTAGHGTAVALLISEVAPEATLQLFDVRPARYLHQSNVADAVSKAREAGCQLLNLSLGFTTSVTVESVAGVDAFDLVDVDHPGEDTTTIIDRYLETVSLFAADRCQRPCAVCDSLDASDASATLVAAGGNSDATVCPAAHRRCVGAGFEVVSRTAQGDNLALAAGLPDHDQSARCEFVLPLPAGFAATSFAAPLLTGVCALDDPDGDLEYMMRVSLVNSLIVMRHRSLEQLAEQRNATAAQGWAVNAAYRYLLSRVPPAHRHWDRPDDPPCSLCALTILDAYRGISQTFGSLGEHEKALAWAHVGRRICPLDPDVMMDHAVALISMSGAVGDADAVAALTRAADLYRAAASRRPEDSTLQRFCAEREHFVQARRRSVTNGRPAPE</sequence>
<reference evidence="1 2" key="1">
    <citation type="submission" date="2019-11" db="EMBL/GenBank/DDBJ databases">
        <title>Gordonia sp. nov., a novel actinobacterium isolated from mangrove soil in Hainan.</title>
        <authorList>
            <person name="Huang X."/>
            <person name="Xie Y."/>
            <person name="Chu X."/>
            <person name="Xiao K."/>
        </authorList>
    </citation>
    <scope>NUCLEOTIDE SEQUENCE [LARGE SCALE GENOMIC DNA]</scope>
    <source>
        <strain evidence="1 2">HNM0687</strain>
    </source>
</reference>
<protein>
    <recommendedName>
        <fullName evidence="3">Peptidase S8/S53 domain-containing protein</fullName>
    </recommendedName>
</protein>
<gene>
    <name evidence="1" type="ORF">GIY30_03200</name>
</gene>
<organism evidence="1 2">
    <name type="scientific">Gordonia mangrovi</name>
    <dbReference type="NCBI Taxonomy" id="2665643"/>
    <lineage>
        <taxon>Bacteria</taxon>
        <taxon>Bacillati</taxon>
        <taxon>Actinomycetota</taxon>
        <taxon>Actinomycetes</taxon>
        <taxon>Mycobacteriales</taxon>
        <taxon>Gordoniaceae</taxon>
        <taxon>Gordonia</taxon>
    </lineage>
</organism>
<comment type="caution">
    <text evidence="1">The sequence shown here is derived from an EMBL/GenBank/DDBJ whole genome shotgun (WGS) entry which is preliminary data.</text>
</comment>
<dbReference type="Proteomes" id="UP000475545">
    <property type="component" value="Unassembled WGS sequence"/>
</dbReference>
<dbReference type="EMBL" id="WMBR01000001">
    <property type="protein sequence ID" value="MXP20362.1"/>
    <property type="molecule type" value="Genomic_DNA"/>
</dbReference>
<evidence type="ECO:0000313" key="2">
    <source>
        <dbReference type="Proteomes" id="UP000475545"/>
    </source>
</evidence>
<proteinExistence type="predicted"/>
<dbReference type="GO" id="GO:0006508">
    <property type="term" value="P:proteolysis"/>
    <property type="evidence" value="ECO:0007669"/>
    <property type="project" value="InterPro"/>
</dbReference>
<accession>A0A6L7GLB7</accession>